<keyword evidence="5" id="KW-0653">Protein transport</keyword>
<comment type="subcellular location">
    <subcellularLocation>
        <location evidence="1">Membrane</location>
        <topology evidence="1">Single-pass type IV membrane protein</topology>
    </subcellularLocation>
</comment>
<keyword evidence="12" id="KW-1185">Reference proteome</keyword>
<keyword evidence="4 10" id="KW-0812">Transmembrane</keyword>
<evidence type="ECO:0000256" key="7">
    <source>
        <dbReference type="ARBA" id="ARBA00023054"/>
    </source>
</evidence>
<keyword evidence="3" id="KW-0813">Transport</keyword>
<evidence type="ECO:0000256" key="5">
    <source>
        <dbReference type="ARBA" id="ARBA00022927"/>
    </source>
</evidence>
<evidence type="ECO:0000256" key="2">
    <source>
        <dbReference type="ARBA" id="ARBA00009063"/>
    </source>
</evidence>
<name>A0ABD3N716_9STRA</name>
<accession>A0ABD3N716</accession>
<keyword evidence="8 10" id="KW-0472">Membrane</keyword>
<feature type="transmembrane region" description="Helical" evidence="10">
    <location>
        <begin position="468"/>
        <end position="487"/>
    </location>
</feature>
<evidence type="ECO:0000256" key="9">
    <source>
        <dbReference type="SAM" id="MobiDB-lite"/>
    </source>
</evidence>
<evidence type="ECO:0000256" key="4">
    <source>
        <dbReference type="ARBA" id="ARBA00022692"/>
    </source>
</evidence>
<dbReference type="SUPFAM" id="SSF58038">
    <property type="entry name" value="SNARE fusion complex"/>
    <property type="match status" value="1"/>
</dbReference>
<dbReference type="EMBL" id="JALLPJ020001278">
    <property type="protein sequence ID" value="KAL3771904.1"/>
    <property type="molecule type" value="Genomic_DNA"/>
</dbReference>
<protein>
    <recommendedName>
        <fullName evidence="13">t-SNARE coiled-coil homology domain-containing protein</fullName>
    </recommendedName>
</protein>
<evidence type="ECO:0000256" key="6">
    <source>
        <dbReference type="ARBA" id="ARBA00022989"/>
    </source>
</evidence>
<evidence type="ECO:0000256" key="3">
    <source>
        <dbReference type="ARBA" id="ARBA00022448"/>
    </source>
</evidence>
<comment type="similarity">
    <text evidence="2">Belongs to the syntaxin family.</text>
</comment>
<gene>
    <name evidence="11" type="ORF">ACHAWO_010431</name>
</gene>
<dbReference type="AlphaFoldDB" id="A0ABD3N716"/>
<reference evidence="11 12" key="1">
    <citation type="submission" date="2024-10" db="EMBL/GenBank/DDBJ databases">
        <title>Updated reference genomes for cyclostephanoid diatoms.</title>
        <authorList>
            <person name="Roberts W.R."/>
            <person name="Alverson A.J."/>
        </authorList>
    </citation>
    <scope>NUCLEOTIDE SEQUENCE [LARGE SCALE GENOMIC DNA]</scope>
    <source>
        <strain evidence="11 12">AJA010-31</strain>
    </source>
</reference>
<dbReference type="PANTHER" id="PTHR15959">
    <property type="entry name" value="SYNTAXIN-18"/>
    <property type="match status" value="1"/>
</dbReference>
<evidence type="ECO:0008006" key="13">
    <source>
        <dbReference type="Google" id="ProtNLM"/>
    </source>
</evidence>
<dbReference type="GO" id="GO:0015031">
    <property type="term" value="P:protein transport"/>
    <property type="evidence" value="ECO:0007669"/>
    <property type="project" value="UniProtKB-KW"/>
</dbReference>
<evidence type="ECO:0000313" key="12">
    <source>
        <dbReference type="Proteomes" id="UP001530400"/>
    </source>
</evidence>
<evidence type="ECO:0000256" key="8">
    <source>
        <dbReference type="ARBA" id="ARBA00023136"/>
    </source>
</evidence>
<feature type="region of interest" description="Disordered" evidence="9">
    <location>
        <begin position="326"/>
        <end position="350"/>
    </location>
</feature>
<dbReference type="PANTHER" id="PTHR15959:SF0">
    <property type="entry name" value="SYNTAXIN-18"/>
    <property type="match status" value="1"/>
</dbReference>
<evidence type="ECO:0000256" key="10">
    <source>
        <dbReference type="SAM" id="Phobius"/>
    </source>
</evidence>
<dbReference type="Proteomes" id="UP001530400">
    <property type="component" value="Unassembled WGS sequence"/>
</dbReference>
<comment type="caution">
    <text evidence="11">The sequence shown here is derived from an EMBL/GenBank/DDBJ whole genome shotgun (WGS) entry which is preliminary data.</text>
</comment>
<evidence type="ECO:0000256" key="1">
    <source>
        <dbReference type="ARBA" id="ARBA00004211"/>
    </source>
</evidence>
<dbReference type="GO" id="GO:0016020">
    <property type="term" value="C:membrane"/>
    <property type="evidence" value="ECO:0007669"/>
    <property type="project" value="UniProtKB-SubCell"/>
</dbReference>
<sequence length="488" mass="55410">MTTTALLHTHNRTKEWHLCCHEIIMGRDPKRQRLDYYSNDDADNVDDTHIHTSRAAPGYLAINLRPHLSTQCPPSDSWMEAAHAMSSSISDVAHMIRTQSASYTSSSDTLDICFHYNNITHDHNNTTSTDDRSILETTVASFAASMAKQINSLRQTVSSVEGDHPFLSTNNNNISSTILHDATNNNNSNEHSWATGTIGHRTGIASCLMTRLKLEVMEPMTELTMVREKQLSSVETMRIVQNPLLGFNNIHAVTRGGEDNDEDNERRVPPAPWEIGKHDLKREEMERLQEEQEFRNVYCDNYADLAEGLDGMKSYLMPPSSILRLIDLPKPKDSTDGQPSPPIITQKPRQEPSSFVFLFKSPKQPIQFPNEYLIQSNQEEDTQQQQLQRESAALLSTYQHSDLESIHKVERSMVEITQLISRFTDLITEQQEDIVMIHDQALKSKENADKGQNQLVDAAKRGERGGHWMATFIVVMAILLLFFNWILP</sequence>
<keyword evidence="7" id="KW-0175">Coiled coil</keyword>
<organism evidence="11 12">
    <name type="scientific">Cyclotella atomus</name>
    <dbReference type="NCBI Taxonomy" id="382360"/>
    <lineage>
        <taxon>Eukaryota</taxon>
        <taxon>Sar</taxon>
        <taxon>Stramenopiles</taxon>
        <taxon>Ochrophyta</taxon>
        <taxon>Bacillariophyta</taxon>
        <taxon>Coscinodiscophyceae</taxon>
        <taxon>Thalassiosirophycidae</taxon>
        <taxon>Stephanodiscales</taxon>
        <taxon>Stephanodiscaceae</taxon>
        <taxon>Cyclotella</taxon>
    </lineage>
</organism>
<dbReference type="Gene3D" id="1.20.5.110">
    <property type="match status" value="1"/>
</dbReference>
<proteinExistence type="inferred from homology"/>
<keyword evidence="6 10" id="KW-1133">Transmembrane helix</keyword>
<evidence type="ECO:0000313" key="11">
    <source>
        <dbReference type="EMBL" id="KAL3771904.1"/>
    </source>
</evidence>